<keyword evidence="3" id="KW-1185">Reference proteome</keyword>
<keyword evidence="1" id="KW-1133">Transmembrane helix</keyword>
<accession>A0ABX1NGQ2</accession>
<sequence>MNPDSRSIPSVVRRLLLLLMFIFAAPAFSGPGHDGGHEEEGGQPAAVDSVEPRFEAHSDLFEVVGILNSGALVLSLDTYATNEPVSGAQVELESGAYKATGEFDSDRGLYRFADVPFSATGTYPVTLTITAGNEVDLLAADLIVRPASAASASASVMNGTPSSGSWLWWGVGGVGAIAALTFGLRRRRAVA</sequence>
<keyword evidence="1" id="KW-0812">Transmembrane</keyword>
<proteinExistence type="predicted"/>
<reference evidence="2 3" key="1">
    <citation type="submission" date="2019-12" db="EMBL/GenBank/DDBJ databases">
        <title>Comparative genomics gives insights into the taxonomy of the Azoarcus-Aromatoleum group and reveals separate origins of nif in the plant-associated Azoarcus and non-plant-associated Aromatoleum sub-groups.</title>
        <authorList>
            <person name="Lafos M."/>
            <person name="Maluk M."/>
            <person name="Batista M."/>
            <person name="Junghare M."/>
            <person name="Carmona M."/>
            <person name="Faoro H."/>
            <person name="Cruz L.M."/>
            <person name="Battistoni F."/>
            <person name="De Souza E."/>
            <person name="Pedrosa F."/>
            <person name="Chen W.-M."/>
            <person name="Poole P.S."/>
            <person name="Dixon R.A."/>
            <person name="James E.K."/>
        </authorList>
    </citation>
    <scope>NUCLEOTIDE SEQUENCE [LARGE SCALE GENOMIC DNA]</scope>
    <source>
        <strain evidence="2 3">T</strain>
    </source>
</reference>
<organism evidence="2 3">
    <name type="scientific">Aromatoleum toluolicum</name>
    <dbReference type="NCBI Taxonomy" id="90060"/>
    <lineage>
        <taxon>Bacteria</taxon>
        <taxon>Pseudomonadati</taxon>
        <taxon>Pseudomonadota</taxon>
        <taxon>Betaproteobacteria</taxon>
        <taxon>Rhodocyclales</taxon>
        <taxon>Rhodocyclaceae</taxon>
        <taxon>Aromatoleum</taxon>
    </lineage>
</organism>
<dbReference type="EMBL" id="WTVS01000027">
    <property type="protein sequence ID" value="NMF98484.1"/>
    <property type="molecule type" value="Genomic_DNA"/>
</dbReference>
<evidence type="ECO:0000313" key="3">
    <source>
        <dbReference type="Proteomes" id="UP000634522"/>
    </source>
</evidence>
<name>A0ABX1NGQ2_9RHOO</name>
<dbReference type="RefSeq" id="WP_169141232.1">
    <property type="nucleotide sequence ID" value="NZ_WTVS01000027.1"/>
</dbReference>
<feature type="transmembrane region" description="Helical" evidence="1">
    <location>
        <begin position="166"/>
        <end position="184"/>
    </location>
</feature>
<comment type="caution">
    <text evidence="2">The sequence shown here is derived from an EMBL/GenBank/DDBJ whole genome shotgun (WGS) entry which is preliminary data.</text>
</comment>
<gene>
    <name evidence="2" type="ORF">GPA27_13935</name>
</gene>
<dbReference type="Proteomes" id="UP000634522">
    <property type="component" value="Unassembled WGS sequence"/>
</dbReference>
<evidence type="ECO:0000313" key="2">
    <source>
        <dbReference type="EMBL" id="NMF98484.1"/>
    </source>
</evidence>
<protein>
    <submittedName>
        <fullName evidence="2">Uncharacterized protein</fullName>
    </submittedName>
</protein>
<keyword evidence="1" id="KW-0472">Membrane</keyword>
<evidence type="ECO:0000256" key="1">
    <source>
        <dbReference type="SAM" id="Phobius"/>
    </source>
</evidence>